<keyword evidence="1" id="KW-1133">Transmembrane helix</keyword>
<feature type="transmembrane region" description="Helical" evidence="1">
    <location>
        <begin position="12"/>
        <end position="31"/>
    </location>
</feature>
<dbReference type="Pfam" id="PF03594">
    <property type="entry name" value="BenE"/>
    <property type="match status" value="1"/>
</dbReference>
<evidence type="ECO:0000313" key="3">
    <source>
        <dbReference type="Proteomes" id="UP001220964"/>
    </source>
</evidence>
<protein>
    <submittedName>
        <fullName evidence="2">Benzoate/H(+) symporter BenE family transporter</fullName>
    </submittedName>
</protein>
<feature type="transmembrane region" description="Helical" evidence="1">
    <location>
        <begin position="89"/>
        <end position="110"/>
    </location>
</feature>
<keyword evidence="1" id="KW-0472">Membrane</keyword>
<evidence type="ECO:0000256" key="1">
    <source>
        <dbReference type="SAM" id="Phobius"/>
    </source>
</evidence>
<dbReference type="GO" id="GO:0042925">
    <property type="term" value="F:benzoate transmembrane transporter activity"/>
    <property type="evidence" value="ECO:0007669"/>
    <property type="project" value="InterPro"/>
</dbReference>
<keyword evidence="1" id="KW-0812">Transmembrane</keyword>
<dbReference type="NCBIfam" id="TIGR00843">
    <property type="entry name" value="benE"/>
    <property type="match status" value="1"/>
</dbReference>
<feature type="transmembrane region" description="Helical" evidence="1">
    <location>
        <begin position="319"/>
        <end position="339"/>
    </location>
</feature>
<feature type="transmembrane region" description="Helical" evidence="1">
    <location>
        <begin position="43"/>
        <end position="62"/>
    </location>
</feature>
<dbReference type="InterPro" id="IPR004711">
    <property type="entry name" value="Benzoate_Transporter"/>
</dbReference>
<dbReference type="PANTHER" id="PTHR30199">
    <property type="entry name" value="MFS FAMILY TRANSPORTER, PREDICTED SUBSTRATE BENZOATE"/>
    <property type="match status" value="1"/>
</dbReference>
<evidence type="ECO:0000313" key="2">
    <source>
        <dbReference type="EMBL" id="MDF0603478.1"/>
    </source>
</evidence>
<sequence>MPLPPLQTVSTGFVVAVVGFFSSFPILLQGIRAMGASDAQAASGLMAAAFAMGLAGIALSLWTRTPASVAWSTPGAALLAASAAPEHGFAAAIGAFLFAGLLTLIAGLFRPVVRLAQSIPETLAQAMLAGVLIGLCVAPFRALGTVPETALPIILTWFVMGRINRVLAVPAAVGVAFLLTLIANDFALPLPDSPVAAPQFTRPVLDLPALLGLGLPLFIVTMAAQNIPGIAVLRGFGFHPSPARLLSGVGVASLLSAPFGAPQTCVAAITAALCANDDSYPDPARRYWSAVVAGLLYCLFGLFAAVITAVAAAAPPMTLATLAGVALLGVFASSAAGALEKPKGREAAAVTFLVTASGTPILGLSAAVWGLLLGGLVHAVAARTRRA</sequence>
<keyword evidence="3" id="KW-1185">Reference proteome</keyword>
<dbReference type="EMBL" id="JARGYC010000097">
    <property type="protein sequence ID" value="MDF0603478.1"/>
    <property type="molecule type" value="Genomic_DNA"/>
</dbReference>
<dbReference type="Proteomes" id="UP001220964">
    <property type="component" value="Unassembled WGS sequence"/>
</dbReference>
<name>A0AAE3NTZ7_9RHOB</name>
<dbReference type="PANTHER" id="PTHR30199:SF0">
    <property type="entry name" value="INNER MEMBRANE PROTEIN YDCO"/>
    <property type="match status" value="1"/>
</dbReference>
<accession>A0AAE3NTZ7</accession>
<feature type="transmembrane region" description="Helical" evidence="1">
    <location>
        <begin position="351"/>
        <end position="381"/>
    </location>
</feature>
<dbReference type="AlphaFoldDB" id="A0AAE3NTZ7"/>
<feature type="transmembrane region" description="Helical" evidence="1">
    <location>
        <begin position="287"/>
        <end position="313"/>
    </location>
</feature>
<reference evidence="2" key="1">
    <citation type="submission" date="2023-03" db="EMBL/GenBank/DDBJ databases">
        <title>Multiphase analysis and comparison of six strains from genera Psychromarinibacter, Lutimaribacter, and Maritimibacter, including a novel species: Psychromarinibacter sediminicola sp. nov.</title>
        <authorList>
            <person name="Wang Y.-H."/>
            <person name="Ye M.-Q."/>
            <person name="Du Z.-J."/>
        </authorList>
    </citation>
    <scope>NUCLEOTIDE SEQUENCE</scope>
    <source>
        <strain evidence="2">C21-152</strain>
    </source>
</reference>
<feature type="transmembrane region" description="Helical" evidence="1">
    <location>
        <begin position="245"/>
        <end position="275"/>
    </location>
</feature>
<gene>
    <name evidence="2" type="ORF">P1J78_22360</name>
</gene>
<dbReference type="GO" id="GO:0005886">
    <property type="term" value="C:plasma membrane"/>
    <property type="evidence" value="ECO:0007669"/>
    <property type="project" value="TreeGrafter"/>
</dbReference>
<feature type="transmembrane region" description="Helical" evidence="1">
    <location>
        <begin position="163"/>
        <end position="183"/>
    </location>
</feature>
<comment type="caution">
    <text evidence="2">The sequence shown here is derived from an EMBL/GenBank/DDBJ whole genome shotgun (WGS) entry which is preliminary data.</text>
</comment>
<dbReference type="RefSeq" id="WP_275569596.1">
    <property type="nucleotide sequence ID" value="NZ_JARGYC010000097.1"/>
</dbReference>
<proteinExistence type="predicted"/>
<feature type="transmembrane region" description="Helical" evidence="1">
    <location>
        <begin position="204"/>
        <end position="225"/>
    </location>
</feature>
<organism evidence="2 3">
    <name type="scientific">Psychromarinibacter sediminicola</name>
    <dbReference type="NCBI Taxonomy" id="3033385"/>
    <lineage>
        <taxon>Bacteria</taxon>
        <taxon>Pseudomonadati</taxon>
        <taxon>Pseudomonadota</taxon>
        <taxon>Alphaproteobacteria</taxon>
        <taxon>Rhodobacterales</taxon>
        <taxon>Paracoccaceae</taxon>
        <taxon>Psychromarinibacter</taxon>
    </lineage>
</organism>